<sequence length="87" mass="10368">MIKTGGIKKTNVSYKIEFHFIRDKTAKKFKSHEEILLHLANHYLEFNIYRPIPQKNYDCKKKLEFDLRTASPNEYELSESSIARNFT</sequence>
<proteinExistence type="predicted"/>
<reference evidence="1" key="1">
    <citation type="submission" date="2020-08" db="EMBL/GenBank/DDBJ databases">
        <title>Multicomponent nature underlies the extraordinary mechanical properties of spider dragline silk.</title>
        <authorList>
            <person name="Kono N."/>
            <person name="Nakamura H."/>
            <person name="Mori M."/>
            <person name="Yoshida Y."/>
            <person name="Ohtoshi R."/>
            <person name="Malay A.D."/>
            <person name="Moran D.A.P."/>
            <person name="Tomita M."/>
            <person name="Numata K."/>
            <person name="Arakawa K."/>
        </authorList>
    </citation>
    <scope>NUCLEOTIDE SEQUENCE</scope>
</reference>
<keyword evidence="2" id="KW-1185">Reference proteome</keyword>
<evidence type="ECO:0000313" key="1">
    <source>
        <dbReference type="EMBL" id="GFS68993.1"/>
    </source>
</evidence>
<gene>
    <name evidence="1" type="ORF">NPIL_398491</name>
</gene>
<protein>
    <submittedName>
        <fullName evidence="1">Uncharacterized protein</fullName>
    </submittedName>
</protein>
<dbReference type="AlphaFoldDB" id="A0A8X6MN50"/>
<accession>A0A8X6MN50</accession>
<organism evidence="1 2">
    <name type="scientific">Nephila pilipes</name>
    <name type="common">Giant wood spider</name>
    <name type="synonym">Nephila maculata</name>
    <dbReference type="NCBI Taxonomy" id="299642"/>
    <lineage>
        <taxon>Eukaryota</taxon>
        <taxon>Metazoa</taxon>
        <taxon>Ecdysozoa</taxon>
        <taxon>Arthropoda</taxon>
        <taxon>Chelicerata</taxon>
        <taxon>Arachnida</taxon>
        <taxon>Araneae</taxon>
        <taxon>Araneomorphae</taxon>
        <taxon>Entelegynae</taxon>
        <taxon>Araneoidea</taxon>
        <taxon>Nephilidae</taxon>
        <taxon>Nephila</taxon>
    </lineage>
</organism>
<evidence type="ECO:0000313" key="2">
    <source>
        <dbReference type="Proteomes" id="UP000887013"/>
    </source>
</evidence>
<name>A0A8X6MN50_NEPPI</name>
<comment type="caution">
    <text evidence="1">The sequence shown here is derived from an EMBL/GenBank/DDBJ whole genome shotgun (WGS) entry which is preliminary data.</text>
</comment>
<dbReference type="Proteomes" id="UP000887013">
    <property type="component" value="Unassembled WGS sequence"/>
</dbReference>
<dbReference type="EMBL" id="BMAW01095174">
    <property type="protein sequence ID" value="GFS68993.1"/>
    <property type="molecule type" value="Genomic_DNA"/>
</dbReference>